<dbReference type="EMBL" id="MNAN01000034">
    <property type="protein sequence ID" value="OHU94271.1"/>
    <property type="molecule type" value="Genomic_DNA"/>
</dbReference>
<comment type="subcellular location">
    <subcellularLocation>
        <location evidence="1">Cytoplasm</location>
    </subcellularLocation>
</comment>
<dbReference type="InterPro" id="IPR047057">
    <property type="entry name" value="MerR_fam"/>
</dbReference>
<dbReference type="InterPro" id="IPR015358">
    <property type="entry name" value="Tscrpt_reg_MerR_DNA-bd"/>
</dbReference>
<keyword evidence="4" id="KW-0238">DNA-binding</keyword>
<dbReference type="GO" id="GO:0045893">
    <property type="term" value="P:positive regulation of DNA-templated transcription"/>
    <property type="evidence" value="ECO:0007669"/>
    <property type="project" value="InterPro"/>
</dbReference>
<dbReference type="InterPro" id="IPR009061">
    <property type="entry name" value="DNA-bd_dom_put_sf"/>
</dbReference>
<feature type="coiled-coil region" evidence="6">
    <location>
        <begin position="88"/>
        <end position="115"/>
    </location>
</feature>
<evidence type="ECO:0000256" key="1">
    <source>
        <dbReference type="ARBA" id="ARBA00004496"/>
    </source>
</evidence>
<keyword evidence="6" id="KW-0175">Coiled coil</keyword>
<dbReference type="PRINTS" id="PR00040">
    <property type="entry name" value="HTHMERR"/>
</dbReference>
<dbReference type="InterPro" id="IPR011789">
    <property type="entry name" value="CueR"/>
</dbReference>
<dbReference type="PANTHER" id="PTHR30204:SF94">
    <property type="entry name" value="HEAVY METAL-DEPENDENT TRANSCRIPTIONAL REGULATOR HI_0293-RELATED"/>
    <property type="match status" value="1"/>
</dbReference>
<dbReference type="Proteomes" id="UP000180253">
    <property type="component" value="Unassembled WGS sequence"/>
</dbReference>
<dbReference type="GO" id="GO:0003677">
    <property type="term" value="F:DNA binding"/>
    <property type="evidence" value="ECO:0007669"/>
    <property type="project" value="UniProtKB-KW"/>
</dbReference>
<evidence type="ECO:0000313" key="8">
    <source>
        <dbReference type="EMBL" id="OHU94271.1"/>
    </source>
</evidence>
<dbReference type="SUPFAM" id="SSF46955">
    <property type="entry name" value="Putative DNA-binding domain"/>
    <property type="match status" value="1"/>
</dbReference>
<keyword evidence="2" id="KW-0963">Cytoplasm</keyword>
<evidence type="ECO:0000256" key="4">
    <source>
        <dbReference type="ARBA" id="ARBA00023125"/>
    </source>
</evidence>
<dbReference type="PANTHER" id="PTHR30204">
    <property type="entry name" value="REDOX-CYCLING DRUG-SENSING TRANSCRIPTIONAL ACTIVATOR SOXR"/>
    <property type="match status" value="1"/>
</dbReference>
<dbReference type="NCBIfam" id="TIGR02044">
    <property type="entry name" value="CueR"/>
    <property type="match status" value="1"/>
</dbReference>
<gene>
    <name evidence="8" type="ORF">BIW53_14395</name>
</gene>
<dbReference type="OrthoDB" id="9802039at2"/>
<keyword evidence="5" id="KW-0804">Transcription</keyword>
<dbReference type="AlphaFoldDB" id="A0A1S1N4D4"/>
<dbReference type="SMART" id="SM00422">
    <property type="entry name" value="HTH_MERR"/>
    <property type="match status" value="1"/>
</dbReference>
<evidence type="ECO:0000259" key="7">
    <source>
        <dbReference type="PROSITE" id="PS50937"/>
    </source>
</evidence>
<dbReference type="RefSeq" id="WP_070992711.1">
    <property type="nucleotide sequence ID" value="NZ_CBCSHD010000009.1"/>
</dbReference>
<dbReference type="Gene3D" id="1.10.1660.10">
    <property type="match status" value="1"/>
</dbReference>
<keyword evidence="9" id="KW-1185">Reference proteome</keyword>
<accession>A0A1S1N4D4</accession>
<dbReference type="Pfam" id="PF00376">
    <property type="entry name" value="MerR"/>
    <property type="match status" value="1"/>
</dbReference>
<dbReference type="InterPro" id="IPR000551">
    <property type="entry name" value="MerR-type_HTH_dom"/>
</dbReference>
<dbReference type="GO" id="GO:0003700">
    <property type="term" value="F:DNA-binding transcription factor activity"/>
    <property type="evidence" value="ECO:0007669"/>
    <property type="project" value="InterPro"/>
</dbReference>
<dbReference type="STRING" id="327939.BIW53_14395"/>
<proteinExistence type="predicted"/>
<dbReference type="GO" id="GO:0005507">
    <property type="term" value="F:copper ion binding"/>
    <property type="evidence" value="ECO:0007669"/>
    <property type="project" value="InterPro"/>
</dbReference>
<organism evidence="8 9">
    <name type="scientific">Pseudoalteromonas byunsanensis</name>
    <dbReference type="NCBI Taxonomy" id="327939"/>
    <lineage>
        <taxon>Bacteria</taxon>
        <taxon>Pseudomonadati</taxon>
        <taxon>Pseudomonadota</taxon>
        <taxon>Gammaproteobacteria</taxon>
        <taxon>Alteromonadales</taxon>
        <taxon>Pseudoalteromonadaceae</taxon>
        <taxon>Pseudoalteromonas</taxon>
    </lineage>
</organism>
<protein>
    <submittedName>
        <fullName evidence="8">Cu(I)-responsive transcriptional regulator</fullName>
    </submittedName>
</protein>
<name>A0A1S1N4D4_9GAMM</name>
<reference evidence="8 9" key="1">
    <citation type="submission" date="2016-10" db="EMBL/GenBank/DDBJ databases">
        <title>Pseudoalteromonas amylolytica sp. nov., isolated from the surface seawater.</title>
        <authorList>
            <person name="Wu Y.-H."/>
            <person name="Cheng H."/>
            <person name="Jin X.-B."/>
            <person name="Wang C.-S."/>
            <person name="Xu X.-W."/>
        </authorList>
    </citation>
    <scope>NUCLEOTIDE SEQUENCE [LARGE SCALE GENOMIC DNA]</scope>
    <source>
        <strain evidence="8 9">JCM 12483</strain>
    </source>
</reference>
<sequence>MTTLITISKAANITDISAKMIRHYESIGIISKAHRTNAGYRLYNQDQLKQLSFVKQCRNLGFSISQIESLMKLWKNPNRSSLDVKTLADQHLQEIREKITELAKMEKVLSTLSENCSGDHASDCAILEGLETMASYKTPREYINNARD</sequence>
<dbReference type="Pfam" id="PF09278">
    <property type="entry name" value="MerR-DNA-bind"/>
    <property type="match status" value="1"/>
</dbReference>
<dbReference type="PROSITE" id="PS50937">
    <property type="entry name" value="HTH_MERR_2"/>
    <property type="match status" value="1"/>
</dbReference>
<dbReference type="PROSITE" id="PS00552">
    <property type="entry name" value="HTH_MERR_1"/>
    <property type="match status" value="1"/>
</dbReference>
<keyword evidence="3" id="KW-0805">Transcription regulation</keyword>
<dbReference type="GO" id="GO:0005737">
    <property type="term" value="C:cytoplasm"/>
    <property type="evidence" value="ECO:0007669"/>
    <property type="project" value="UniProtKB-SubCell"/>
</dbReference>
<evidence type="ECO:0000256" key="5">
    <source>
        <dbReference type="ARBA" id="ARBA00023163"/>
    </source>
</evidence>
<evidence type="ECO:0000313" key="9">
    <source>
        <dbReference type="Proteomes" id="UP000180253"/>
    </source>
</evidence>
<evidence type="ECO:0000256" key="3">
    <source>
        <dbReference type="ARBA" id="ARBA00023015"/>
    </source>
</evidence>
<feature type="domain" description="HTH merR-type" evidence="7">
    <location>
        <begin position="4"/>
        <end position="73"/>
    </location>
</feature>
<comment type="caution">
    <text evidence="8">The sequence shown here is derived from an EMBL/GenBank/DDBJ whole genome shotgun (WGS) entry which is preliminary data.</text>
</comment>
<evidence type="ECO:0000256" key="6">
    <source>
        <dbReference type="SAM" id="Coils"/>
    </source>
</evidence>
<evidence type="ECO:0000256" key="2">
    <source>
        <dbReference type="ARBA" id="ARBA00022490"/>
    </source>
</evidence>